<evidence type="ECO:0000313" key="9">
    <source>
        <dbReference type="EMBL" id="KAF2104299.1"/>
    </source>
</evidence>
<feature type="binding site" evidence="7">
    <location>
        <position position="102"/>
    </location>
    <ligand>
        <name>Zn(2+)</name>
        <dbReference type="ChEBI" id="CHEBI:29105"/>
    </ligand>
</feature>
<dbReference type="GO" id="GO:0034599">
    <property type="term" value="P:cellular response to oxidative stress"/>
    <property type="evidence" value="ECO:0007669"/>
    <property type="project" value="TreeGrafter"/>
</dbReference>
<gene>
    <name evidence="9" type="ORF">NA57DRAFT_70511</name>
</gene>
<dbReference type="Pfam" id="PF00484">
    <property type="entry name" value="Pro_CA"/>
    <property type="match status" value="1"/>
</dbReference>
<evidence type="ECO:0000256" key="1">
    <source>
        <dbReference type="ARBA" id="ARBA00006217"/>
    </source>
</evidence>
<evidence type="ECO:0000256" key="2">
    <source>
        <dbReference type="ARBA" id="ARBA00012925"/>
    </source>
</evidence>
<accession>A0A9P4IR74</accession>
<dbReference type="GO" id="GO:0004089">
    <property type="term" value="F:carbonate dehydratase activity"/>
    <property type="evidence" value="ECO:0007669"/>
    <property type="project" value="UniProtKB-UniRule"/>
</dbReference>
<dbReference type="EMBL" id="ML978121">
    <property type="protein sequence ID" value="KAF2104299.1"/>
    <property type="molecule type" value="Genomic_DNA"/>
</dbReference>
<organism evidence="9 10">
    <name type="scientific">Rhizodiscina lignyota</name>
    <dbReference type="NCBI Taxonomy" id="1504668"/>
    <lineage>
        <taxon>Eukaryota</taxon>
        <taxon>Fungi</taxon>
        <taxon>Dikarya</taxon>
        <taxon>Ascomycota</taxon>
        <taxon>Pezizomycotina</taxon>
        <taxon>Dothideomycetes</taxon>
        <taxon>Pleosporomycetidae</taxon>
        <taxon>Aulographales</taxon>
        <taxon>Rhizodiscinaceae</taxon>
        <taxon>Rhizodiscina</taxon>
    </lineage>
</organism>
<dbReference type="AlphaFoldDB" id="A0A9P4IR74"/>
<dbReference type="GO" id="GO:0015976">
    <property type="term" value="P:carbon utilization"/>
    <property type="evidence" value="ECO:0007669"/>
    <property type="project" value="InterPro"/>
</dbReference>
<evidence type="ECO:0000256" key="4">
    <source>
        <dbReference type="ARBA" id="ARBA00022833"/>
    </source>
</evidence>
<dbReference type="Gene3D" id="3.40.1050.10">
    <property type="entry name" value="Carbonic anhydrase"/>
    <property type="match status" value="1"/>
</dbReference>
<comment type="caution">
    <text evidence="9">The sequence shown here is derived from an EMBL/GenBank/DDBJ whole genome shotgun (WGS) entry which is preliminary data.</text>
</comment>
<keyword evidence="10" id="KW-1185">Reference proteome</keyword>
<proteinExistence type="inferred from homology"/>
<evidence type="ECO:0000256" key="8">
    <source>
        <dbReference type="RuleBase" id="RU003956"/>
    </source>
</evidence>
<keyword evidence="5 8" id="KW-0456">Lyase</keyword>
<keyword evidence="3 7" id="KW-0479">Metal-binding</keyword>
<dbReference type="GO" id="GO:0008270">
    <property type="term" value="F:zinc ion binding"/>
    <property type="evidence" value="ECO:0007669"/>
    <property type="project" value="UniProtKB-UniRule"/>
</dbReference>
<evidence type="ECO:0000256" key="3">
    <source>
        <dbReference type="ARBA" id="ARBA00022723"/>
    </source>
</evidence>
<evidence type="ECO:0000256" key="6">
    <source>
        <dbReference type="ARBA" id="ARBA00048348"/>
    </source>
</evidence>
<feature type="binding site" evidence="7">
    <location>
        <position position="105"/>
    </location>
    <ligand>
        <name>Zn(2+)</name>
        <dbReference type="ChEBI" id="CHEBI:29105"/>
    </ligand>
</feature>
<name>A0A9P4IR74_9PEZI</name>
<sequence>MAKLPDAFDRVIAGNKSYSKRLTSFNPELLTTLSAGQSPEVLWIGCADSRVPETTICDCQPGDIFVHRNIANVLHPSDVSSQSVIEYAVGNLKVKRIIVCGHTKCGGATAALSDADLGETLNTWLSPVREIRKRHEKELGRLQSTDEKANYLAELNVQNSLETLKRNKTVLAAIRDRGLQIYGLIYDIPAAELRVIGQVKMPVANFEEHRFGHH</sequence>
<dbReference type="PANTHER" id="PTHR11002:SF76">
    <property type="entry name" value="CARBONIC ANHYDRASE"/>
    <property type="match status" value="1"/>
</dbReference>
<dbReference type="InterPro" id="IPR001765">
    <property type="entry name" value="Carbonic_anhydrase"/>
</dbReference>
<dbReference type="EC" id="4.2.1.1" evidence="2 8"/>
<protein>
    <recommendedName>
        <fullName evidence="2 8">Carbonic anhydrase</fullName>
        <ecNumber evidence="2 8">4.2.1.1</ecNumber>
    </recommendedName>
    <alternativeName>
        <fullName evidence="8">Carbonate dehydratase</fullName>
    </alternativeName>
</protein>
<feature type="binding site" evidence="7">
    <location>
        <position position="46"/>
    </location>
    <ligand>
        <name>Zn(2+)</name>
        <dbReference type="ChEBI" id="CHEBI:29105"/>
    </ligand>
</feature>
<dbReference type="CDD" id="cd00883">
    <property type="entry name" value="beta_CA_cladeA"/>
    <property type="match status" value="1"/>
</dbReference>
<dbReference type="Proteomes" id="UP000799772">
    <property type="component" value="Unassembled WGS sequence"/>
</dbReference>
<evidence type="ECO:0000256" key="5">
    <source>
        <dbReference type="ARBA" id="ARBA00023239"/>
    </source>
</evidence>
<dbReference type="SMART" id="SM00947">
    <property type="entry name" value="Pro_CA"/>
    <property type="match status" value="1"/>
</dbReference>
<reference evidence="9" key="1">
    <citation type="journal article" date="2020" name="Stud. Mycol.">
        <title>101 Dothideomycetes genomes: a test case for predicting lifestyles and emergence of pathogens.</title>
        <authorList>
            <person name="Haridas S."/>
            <person name="Albert R."/>
            <person name="Binder M."/>
            <person name="Bloem J."/>
            <person name="Labutti K."/>
            <person name="Salamov A."/>
            <person name="Andreopoulos B."/>
            <person name="Baker S."/>
            <person name="Barry K."/>
            <person name="Bills G."/>
            <person name="Bluhm B."/>
            <person name="Cannon C."/>
            <person name="Castanera R."/>
            <person name="Culley D."/>
            <person name="Daum C."/>
            <person name="Ezra D."/>
            <person name="Gonzalez J."/>
            <person name="Henrissat B."/>
            <person name="Kuo A."/>
            <person name="Liang C."/>
            <person name="Lipzen A."/>
            <person name="Lutzoni F."/>
            <person name="Magnuson J."/>
            <person name="Mondo S."/>
            <person name="Nolan M."/>
            <person name="Ohm R."/>
            <person name="Pangilinan J."/>
            <person name="Park H.-J."/>
            <person name="Ramirez L."/>
            <person name="Alfaro M."/>
            <person name="Sun H."/>
            <person name="Tritt A."/>
            <person name="Yoshinaga Y."/>
            <person name="Zwiers L.-H."/>
            <person name="Turgeon B."/>
            <person name="Goodwin S."/>
            <person name="Spatafora J."/>
            <person name="Crous P."/>
            <person name="Grigoriev I."/>
        </authorList>
    </citation>
    <scope>NUCLEOTIDE SEQUENCE</scope>
    <source>
        <strain evidence="9">CBS 133067</strain>
    </source>
</reference>
<dbReference type="OrthoDB" id="10248475at2759"/>
<comment type="function">
    <text evidence="8">Reversible hydration of carbon dioxide.</text>
</comment>
<comment type="similarity">
    <text evidence="1 8">Belongs to the beta-class carbonic anhydrase family.</text>
</comment>
<dbReference type="SUPFAM" id="SSF53056">
    <property type="entry name" value="beta-carbonic anhydrase, cab"/>
    <property type="match status" value="1"/>
</dbReference>
<evidence type="ECO:0000256" key="7">
    <source>
        <dbReference type="PIRSR" id="PIRSR601765-1"/>
    </source>
</evidence>
<dbReference type="InterPro" id="IPR036874">
    <property type="entry name" value="Carbonic_anhydrase_sf"/>
</dbReference>
<comment type="cofactor">
    <cofactor evidence="7">
        <name>Zn(2+)</name>
        <dbReference type="ChEBI" id="CHEBI:29105"/>
    </cofactor>
    <text evidence="7">Binds 1 zinc ion per subunit.</text>
</comment>
<comment type="catalytic activity">
    <reaction evidence="6 8">
        <text>hydrogencarbonate + H(+) = CO2 + H2O</text>
        <dbReference type="Rhea" id="RHEA:10748"/>
        <dbReference type="ChEBI" id="CHEBI:15377"/>
        <dbReference type="ChEBI" id="CHEBI:15378"/>
        <dbReference type="ChEBI" id="CHEBI:16526"/>
        <dbReference type="ChEBI" id="CHEBI:17544"/>
        <dbReference type="EC" id="4.2.1.1"/>
    </reaction>
</comment>
<evidence type="ECO:0000313" key="10">
    <source>
        <dbReference type="Proteomes" id="UP000799772"/>
    </source>
</evidence>
<dbReference type="GO" id="GO:0071244">
    <property type="term" value="P:cellular response to carbon dioxide"/>
    <property type="evidence" value="ECO:0007669"/>
    <property type="project" value="TreeGrafter"/>
</dbReference>
<dbReference type="InterPro" id="IPR015892">
    <property type="entry name" value="Carbonic_anhydrase_CS"/>
</dbReference>
<feature type="binding site" evidence="7">
    <location>
        <position position="48"/>
    </location>
    <ligand>
        <name>Zn(2+)</name>
        <dbReference type="ChEBI" id="CHEBI:29105"/>
    </ligand>
</feature>
<dbReference type="PROSITE" id="PS00705">
    <property type="entry name" value="PROK_CO2_ANHYDRASE_2"/>
    <property type="match status" value="1"/>
</dbReference>
<keyword evidence="4 7" id="KW-0862">Zinc</keyword>
<dbReference type="PANTHER" id="PTHR11002">
    <property type="entry name" value="CARBONIC ANHYDRASE"/>
    <property type="match status" value="1"/>
</dbReference>
<dbReference type="GO" id="GO:0005737">
    <property type="term" value="C:cytoplasm"/>
    <property type="evidence" value="ECO:0007669"/>
    <property type="project" value="TreeGrafter"/>
</dbReference>